<name>A0A6G6GPE7_9FLAO</name>
<accession>A0A6G6GPE7</accession>
<dbReference type="SUPFAM" id="SSF52833">
    <property type="entry name" value="Thioredoxin-like"/>
    <property type="match status" value="1"/>
</dbReference>
<reference evidence="2 3" key="1">
    <citation type="submission" date="2020-02" db="EMBL/GenBank/DDBJ databases">
        <title>Complete genome sequence of Flavobacteriaceae bacterium.</title>
        <authorList>
            <person name="Kim S.-J."/>
            <person name="Kim Y.-S."/>
            <person name="Kim K.-H."/>
        </authorList>
    </citation>
    <scope>NUCLEOTIDE SEQUENCE [LARGE SCALE GENOMIC DNA]</scope>
    <source>
        <strain evidence="2 3">RR4-40</strain>
    </source>
</reference>
<dbReference type="KEGG" id="mgel:G5B37_12850"/>
<dbReference type="InterPro" id="IPR013783">
    <property type="entry name" value="Ig-like_fold"/>
</dbReference>
<protein>
    <submittedName>
        <fullName evidence="2">Omp28-related outer membrane protein</fullName>
    </submittedName>
</protein>
<evidence type="ECO:0000313" key="3">
    <source>
        <dbReference type="Proteomes" id="UP000505306"/>
    </source>
</evidence>
<dbReference type="Proteomes" id="UP000505306">
    <property type="component" value="Chromosome"/>
</dbReference>
<dbReference type="InterPro" id="IPR021615">
    <property type="entry name" value="Omp28"/>
</dbReference>
<evidence type="ECO:0000313" key="2">
    <source>
        <dbReference type="EMBL" id="QIE60418.1"/>
    </source>
</evidence>
<dbReference type="InterPro" id="IPR036249">
    <property type="entry name" value="Thioredoxin-like_sf"/>
</dbReference>
<feature type="signal peptide" evidence="1">
    <location>
        <begin position="1"/>
        <end position="23"/>
    </location>
</feature>
<dbReference type="Pfam" id="PF11551">
    <property type="entry name" value="Omp28"/>
    <property type="match status" value="1"/>
</dbReference>
<organism evidence="2 3">
    <name type="scientific">Rasiella rasia</name>
    <dbReference type="NCBI Taxonomy" id="2744027"/>
    <lineage>
        <taxon>Bacteria</taxon>
        <taxon>Pseudomonadati</taxon>
        <taxon>Bacteroidota</taxon>
        <taxon>Flavobacteriia</taxon>
        <taxon>Flavobacteriales</taxon>
        <taxon>Flavobacteriaceae</taxon>
        <taxon>Rasiella</taxon>
    </lineage>
</organism>
<gene>
    <name evidence="2" type="ORF">G5B37_12850</name>
</gene>
<keyword evidence="1" id="KW-0732">Signal</keyword>
<dbReference type="Gene3D" id="2.60.40.10">
    <property type="entry name" value="Immunoglobulins"/>
    <property type="match status" value="1"/>
</dbReference>
<sequence>MKMKNLFFLCLIAVVFVFTSCDSDDENIVVGLTAEAALVVESNKALRNQEVNLNLIGTDDVNHTTNATFYVNNEVLEGTTFAASTTGAFQIKATYLLNGVETTTATETIEVFIPKRKIVLEIFTGTWCGYCPRKKPAVESLRALTDHVAVVAIHGNSANTSTDPFTIEDGIFLKNHLNIPGYPTGIVNRDVFWNLQASTTAAQPFMALAGEESPVSISIASEISNSNLSVKTSLVSEAQLSDHTLVVYLLEDTVIHNQASYYDGDPNSPFFGMGNPLKDFEHNEVLRQLLTNPLGDAMSTLTPLAPKDFTFTTTIPSEYDQNNLRLVVAIYDENGVAVNAQFANINEFKSFE</sequence>
<dbReference type="RefSeq" id="WP_164680431.1">
    <property type="nucleotide sequence ID" value="NZ_CP049057.1"/>
</dbReference>
<dbReference type="EMBL" id="CP049057">
    <property type="protein sequence ID" value="QIE60418.1"/>
    <property type="molecule type" value="Genomic_DNA"/>
</dbReference>
<dbReference type="Gene3D" id="3.40.30.10">
    <property type="entry name" value="Glutaredoxin"/>
    <property type="match status" value="1"/>
</dbReference>
<keyword evidence="3" id="KW-1185">Reference proteome</keyword>
<evidence type="ECO:0000256" key="1">
    <source>
        <dbReference type="SAM" id="SignalP"/>
    </source>
</evidence>
<proteinExistence type="predicted"/>
<feature type="chain" id="PRO_5026268329" evidence="1">
    <location>
        <begin position="24"/>
        <end position="352"/>
    </location>
</feature>
<dbReference type="AlphaFoldDB" id="A0A6G6GPE7"/>
<dbReference type="PROSITE" id="PS51257">
    <property type="entry name" value="PROKAR_LIPOPROTEIN"/>
    <property type="match status" value="1"/>
</dbReference>
<dbReference type="CDD" id="cd01659">
    <property type="entry name" value="TRX_superfamily"/>
    <property type="match status" value="1"/>
</dbReference>